<dbReference type="Pfam" id="PF23758">
    <property type="entry name" value="TPR_HPS5"/>
    <property type="match status" value="1"/>
</dbReference>
<keyword evidence="3" id="KW-1185">Reference proteome</keyword>
<dbReference type="InterPro" id="IPR056445">
    <property type="entry name" value="TPR_HPS5"/>
</dbReference>
<reference evidence="2" key="1">
    <citation type="submission" date="2023-01" db="EMBL/GenBank/DDBJ databases">
        <title>Genome assembly of the deep-sea coral Lophelia pertusa.</title>
        <authorList>
            <person name="Herrera S."/>
            <person name="Cordes E."/>
        </authorList>
    </citation>
    <scope>NUCLEOTIDE SEQUENCE</scope>
    <source>
        <strain evidence="2">USNM1676648</strain>
        <tissue evidence="2">Polyp</tissue>
    </source>
</reference>
<dbReference type="PANTHER" id="PTHR23287">
    <property type="entry name" value="RUBY-EYE2-LIKE PROTEIN"/>
    <property type="match status" value="1"/>
</dbReference>
<sequence>MSRGDRRRTWNTFVDCLSGLVTTDDVIAKYLKEGDARRALHELHDGMDAYSDTLLYHLTRLYEHDSRETMITCARMFPRCAAMGVDEVEAEVGNTKEQTIGKICEDMGIAKWWFHCSLIVDSSREVTQCPHCGKPRPGSHTVTWQKADHLQQLIDFLCQRNPREYQDFMDLCWKHGYWSGLIRFVCADNRRQDALKLIVSLSDLQLIKDTQSWGLLPKSLNEWRLLLELLLSRDHRGNESRDSRHSCTPLSASEWVPDLTWSHVINLMLERLGAGHTVNLLQALPRDTPLLTTDFYYSCLLGAVIERRQRTLIHELLKKLDSYLWSQRSGSLAPKLNNFRKEEETYGPKSKEDVKPQLESMAQFRTLEDGASNWGQNIRLSDGECLVCSLKLCEQISTSNQGLLLFECGHVFHKHCVPEAACVLCFHQNLATLGAKLL</sequence>
<dbReference type="SUPFAM" id="SSF57850">
    <property type="entry name" value="RING/U-box"/>
    <property type="match status" value="1"/>
</dbReference>
<organism evidence="2 3">
    <name type="scientific">Desmophyllum pertusum</name>
    <dbReference type="NCBI Taxonomy" id="174260"/>
    <lineage>
        <taxon>Eukaryota</taxon>
        <taxon>Metazoa</taxon>
        <taxon>Cnidaria</taxon>
        <taxon>Anthozoa</taxon>
        <taxon>Hexacorallia</taxon>
        <taxon>Scleractinia</taxon>
        <taxon>Caryophylliina</taxon>
        <taxon>Caryophylliidae</taxon>
        <taxon>Desmophyllum</taxon>
    </lineage>
</organism>
<dbReference type="Proteomes" id="UP001163046">
    <property type="component" value="Unassembled WGS sequence"/>
</dbReference>
<evidence type="ECO:0000313" key="3">
    <source>
        <dbReference type="Proteomes" id="UP001163046"/>
    </source>
</evidence>
<dbReference type="GO" id="GO:0005737">
    <property type="term" value="C:cytoplasm"/>
    <property type="evidence" value="ECO:0007669"/>
    <property type="project" value="TreeGrafter"/>
</dbReference>
<dbReference type="EMBL" id="MU826877">
    <property type="protein sequence ID" value="KAJ7369972.1"/>
    <property type="molecule type" value="Genomic_DNA"/>
</dbReference>
<evidence type="ECO:0000259" key="1">
    <source>
        <dbReference type="Pfam" id="PF23758"/>
    </source>
</evidence>
<dbReference type="CDD" id="cd16484">
    <property type="entry name" value="RING-H2_Vps"/>
    <property type="match status" value="1"/>
</dbReference>
<dbReference type="GO" id="GO:0048066">
    <property type="term" value="P:developmental pigmentation"/>
    <property type="evidence" value="ECO:0007669"/>
    <property type="project" value="TreeGrafter"/>
</dbReference>
<comment type="caution">
    <text evidence="2">The sequence shown here is derived from an EMBL/GenBank/DDBJ whole genome shotgun (WGS) entry which is preliminary data.</text>
</comment>
<evidence type="ECO:0000313" key="2">
    <source>
        <dbReference type="EMBL" id="KAJ7369972.1"/>
    </source>
</evidence>
<proteinExistence type="predicted"/>
<gene>
    <name evidence="2" type="primary">HPS5_2</name>
    <name evidence="2" type="ORF">OS493_035143</name>
</gene>
<name>A0A9X0CN82_9CNID</name>
<feature type="domain" description="HPS5 TPR" evidence="1">
    <location>
        <begin position="113"/>
        <end position="284"/>
    </location>
</feature>
<protein>
    <submittedName>
        <fullName evidence="2">Hermansky-Pudlak syndrome 5</fullName>
    </submittedName>
</protein>
<dbReference type="PANTHER" id="PTHR23287:SF18">
    <property type="entry name" value="BLOC-2 COMPLEX MEMBER HPS5"/>
    <property type="match status" value="1"/>
</dbReference>
<dbReference type="OrthoDB" id="19493at2759"/>
<dbReference type="AlphaFoldDB" id="A0A9X0CN82"/>
<accession>A0A9X0CN82</accession>